<keyword evidence="4 8" id="KW-0547">Nucleotide-binding</keyword>
<evidence type="ECO:0000313" key="12">
    <source>
        <dbReference type="EMBL" id="AWT26869.1"/>
    </source>
</evidence>
<dbReference type="InterPro" id="IPR050856">
    <property type="entry name" value="Biotin_carboxylase_complex"/>
</dbReference>
<dbReference type="PROSITE" id="PS50968">
    <property type="entry name" value="BIOTINYL_LIPOYL"/>
    <property type="match status" value="1"/>
</dbReference>
<comment type="cofactor">
    <cofactor evidence="1">
        <name>biotin</name>
        <dbReference type="ChEBI" id="CHEBI:57586"/>
    </cofactor>
</comment>
<dbReference type="Pfam" id="PF02786">
    <property type="entry name" value="CPSase_L_D2"/>
    <property type="match status" value="1"/>
</dbReference>
<dbReference type="EC" id="6.3.4.14" evidence="2"/>
<dbReference type="AlphaFoldDB" id="A0A2Z3YRF6"/>
<evidence type="ECO:0000256" key="5">
    <source>
        <dbReference type="ARBA" id="ARBA00022840"/>
    </source>
</evidence>
<dbReference type="OrthoDB" id="9760256at2"/>
<keyword evidence="13" id="KW-1185">Reference proteome</keyword>
<dbReference type="PANTHER" id="PTHR18866:SF33">
    <property type="entry name" value="METHYLCROTONOYL-COA CARBOXYLASE SUBUNIT ALPHA, MITOCHONDRIAL-RELATED"/>
    <property type="match status" value="1"/>
</dbReference>
<dbReference type="SUPFAM" id="SSF56059">
    <property type="entry name" value="Glutathione synthetase ATP-binding domain-like"/>
    <property type="match status" value="1"/>
</dbReference>
<dbReference type="GO" id="GO:0004075">
    <property type="term" value="F:biotin carboxylase activity"/>
    <property type="evidence" value="ECO:0007669"/>
    <property type="project" value="UniProtKB-EC"/>
</dbReference>
<dbReference type="STRING" id="1737425.GCA_900049755_02758"/>
<evidence type="ECO:0000256" key="1">
    <source>
        <dbReference type="ARBA" id="ARBA00001953"/>
    </source>
</evidence>
<evidence type="ECO:0000259" key="9">
    <source>
        <dbReference type="PROSITE" id="PS50968"/>
    </source>
</evidence>
<dbReference type="SMART" id="SM00878">
    <property type="entry name" value="Biotin_carb_C"/>
    <property type="match status" value="1"/>
</dbReference>
<dbReference type="Pfam" id="PF02785">
    <property type="entry name" value="Biotin_carb_C"/>
    <property type="match status" value="1"/>
</dbReference>
<feature type="domain" description="ATP-grasp" evidence="10">
    <location>
        <begin position="121"/>
        <end position="321"/>
    </location>
</feature>
<proteinExistence type="predicted"/>
<dbReference type="InterPro" id="IPR005482">
    <property type="entry name" value="Biotin_COase_C"/>
</dbReference>
<evidence type="ECO:0000256" key="6">
    <source>
        <dbReference type="ARBA" id="ARBA00023267"/>
    </source>
</evidence>
<dbReference type="PANTHER" id="PTHR18866">
    <property type="entry name" value="CARBOXYLASE:PYRUVATE/ACETYL-COA/PROPIONYL-COA CARBOXYLASE"/>
    <property type="match status" value="1"/>
</dbReference>
<dbReference type="InterPro" id="IPR011053">
    <property type="entry name" value="Single_hybrid_motif"/>
</dbReference>
<dbReference type="RefSeq" id="WP_110481881.1">
    <property type="nucleotide sequence ID" value="NZ_CP024988.1"/>
</dbReference>
<feature type="domain" description="Biotin carboxylation" evidence="11">
    <location>
        <begin position="2"/>
        <end position="454"/>
    </location>
</feature>
<dbReference type="PROSITE" id="PS50975">
    <property type="entry name" value="ATP_GRASP"/>
    <property type="match status" value="1"/>
</dbReference>
<dbReference type="InterPro" id="IPR011761">
    <property type="entry name" value="ATP-grasp"/>
</dbReference>
<organism evidence="12 13">
    <name type="scientific">Corynebacterium provencense</name>
    <dbReference type="NCBI Taxonomy" id="1737425"/>
    <lineage>
        <taxon>Bacteria</taxon>
        <taxon>Bacillati</taxon>
        <taxon>Actinomycetota</taxon>
        <taxon>Actinomycetes</taxon>
        <taxon>Mycobacteriales</taxon>
        <taxon>Corynebacteriaceae</taxon>
        <taxon>Corynebacterium</taxon>
    </lineage>
</organism>
<evidence type="ECO:0000256" key="4">
    <source>
        <dbReference type="ARBA" id="ARBA00022741"/>
    </source>
</evidence>
<dbReference type="InterPro" id="IPR011054">
    <property type="entry name" value="Rudment_hybrid_motif"/>
</dbReference>
<dbReference type="Gene3D" id="3.30.470.20">
    <property type="entry name" value="ATP-grasp fold, B domain"/>
    <property type="match status" value="1"/>
</dbReference>
<feature type="domain" description="Lipoyl-binding" evidence="9">
    <location>
        <begin position="522"/>
        <end position="599"/>
    </location>
</feature>
<keyword evidence="3 12" id="KW-0436">Ligase</keyword>
<reference evidence="13" key="1">
    <citation type="submission" date="2017-11" db="EMBL/GenBank/DDBJ databases">
        <title>Otitis media/interna in a cat caused by the recently described species Corynebacterium provencense.</title>
        <authorList>
            <person name="Kittl S."/>
            <person name="Brodard I."/>
            <person name="Rychener L."/>
            <person name="Jores J."/>
            <person name="Roosje P."/>
            <person name="Gobeli Brawand S."/>
        </authorList>
    </citation>
    <scope>NUCLEOTIDE SEQUENCE [LARGE SCALE GENOMIC DNA]</scope>
    <source>
        <strain evidence="13">17KM38</strain>
    </source>
</reference>
<dbReference type="SUPFAM" id="SSF51246">
    <property type="entry name" value="Rudiment single hybrid motif"/>
    <property type="match status" value="1"/>
</dbReference>
<dbReference type="GO" id="GO:0005524">
    <property type="term" value="F:ATP binding"/>
    <property type="evidence" value="ECO:0007669"/>
    <property type="project" value="UniProtKB-UniRule"/>
</dbReference>
<dbReference type="PROSITE" id="PS00867">
    <property type="entry name" value="CPSASE_2"/>
    <property type="match status" value="1"/>
</dbReference>
<evidence type="ECO:0000256" key="7">
    <source>
        <dbReference type="ARBA" id="ARBA00048501"/>
    </source>
</evidence>
<dbReference type="PROSITE" id="PS00188">
    <property type="entry name" value="BIOTIN"/>
    <property type="match status" value="1"/>
</dbReference>
<dbReference type="Pfam" id="PF00364">
    <property type="entry name" value="Biotin_lipoyl"/>
    <property type="match status" value="1"/>
</dbReference>
<dbReference type="KEGG" id="cpre:Csp1_21080"/>
<gene>
    <name evidence="12" type="primary">accC_2</name>
    <name evidence="12" type="ORF">Csp1_21080</name>
</gene>
<evidence type="ECO:0000256" key="3">
    <source>
        <dbReference type="ARBA" id="ARBA00022598"/>
    </source>
</evidence>
<evidence type="ECO:0000256" key="2">
    <source>
        <dbReference type="ARBA" id="ARBA00013263"/>
    </source>
</evidence>
<dbReference type="InterPro" id="IPR001882">
    <property type="entry name" value="Biotin_BS"/>
</dbReference>
<dbReference type="InterPro" id="IPR005481">
    <property type="entry name" value="BC-like_N"/>
</dbReference>
<comment type="catalytic activity">
    <reaction evidence="7">
        <text>N(6)-biotinyl-L-lysyl-[protein] + hydrogencarbonate + ATP = N(6)-carboxybiotinyl-L-lysyl-[protein] + ADP + phosphate + H(+)</text>
        <dbReference type="Rhea" id="RHEA:13501"/>
        <dbReference type="Rhea" id="RHEA-COMP:10505"/>
        <dbReference type="Rhea" id="RHEA-COMP:10506"/>
        <dbReference type="ChEBI" id="CHEBI:15378"/>
        <dbReference type="ChEBI" id="CHEBI:17544"/>
        <dbReference type="ChEBI" id="CHEBI:30616"/>
        <dbReference type="ChEBI" id="CHEBI:43474"/>
        <dbReference type="ChEBI" id="CHEBI:83144"/>
        <dbReference type="ChEBI" id="CHEBI:83145"/>
        <dbReference type="ChEBI" id="CHEBI:456216"/>
        <dbReference type="EC" id="6.3.4.14"/>
    </reaction>
    <physiologicalReaction direction="left-to-right" evidence="7">
        <dbReference type="Rhea" id="RHEA:13502"/>
    </physiologicalReaction>
</comment>
<dbReference type="InterPro" id="IPR011764">
    <property type="entry name" value="Biotin_carboxylation_dom"/>
</dbReference>
<dbReference type="CDD" id="cd06850">
    <property type="entry name" value="biotinyl_domain"/>
    <property type="match status" value="1"/>
</dbReference>
<keyword evidence="6" id="KW-0092">Biotin</keyword>
<dbReference type="Pfam" id="PF00289">
    <property type="entry name" value="Biotin_carb_N"/>
    <property type="match status" value="1"/>
</dbReference>
<dbReference type="InterPro" id="IPR000089">
    <property type="entry name" value="Biotin_lipoyl"/>
</dbReference>
<dbReference type="SUPFAM" id="SSF51230">
    <property type="entry name" value="Single hybrid motif"/>
    <property type="match status" value="1"/>
</dbReference>
<dbReference type="EMBL" id="CP024988">
    <property type="protein sequence ID" value="AWT26869.1"/>
    <property type="molecule type" value="Genomic_DNA"/>
</dbReference>
<dbReference type="InterPro" id="IPR016185">
    <property type="entry name" value="PreATP-grasp_dom_sf"/>
</dbReference>
<dbReference type="Gene3D" id="2.40.50.100">
    <property type="match status" value="1"/>
</dbReference>
<dbReference type="FunFam" id="3.40.50.20:FF:000010">
    <property type="entry name" value="Propionyl-CoA carboxylase subunit alpha"/>
    <property type="match status" value="1"/>
</dbReference>
<protein>
    <recommendedName>
        <fullName evidence="2">biotin carboxylase</fullName>
        <ecNumber evidence="2">6.3.4.14</ecNumber>
    </recommendedName>
</protein>
<name>A0A2Z3YRF6_9CORY</name>
<evidence type="ECO:0000259" key="11">
    <source>
        <dbReference type="PROSITE" id="PS50979"/>
    </source>
</evidence>
<dbReference type="InterPro" id="IPR005479">
    <property type="entry name" value="CPAse_ATP-bd"/>
</dbReference>
<sequence length="605" mass="62945">MTLHTVLIANRGEIAVRIARAARDLGIRSVAVYSEPDVGALHTRVADEAYALPGSTSAQTYMNIPALLDIAARVGADCLHPGYGFLSENADFARAVTTAGLTWIGPDPETIDTLGDKMAARQLAESVGAPLAPGTSEPLTSWEQARDFAAEHGLPVVVKAAFGGGGRGLKIVTREDGLGAVEDAFASAGREAGSAFGRTECFIEKFLEKPRHVEAQVLADRHGHVSVVGLRDCSTQRRFQKLVEEAPAPFLTGGQRRQITEGARSICAAAGYVGAGTVEFIVADDGTVSFLEVNTRVQVEHPVTEVTSGVDIVAEQFRIAAGEPLSWIAAGGATDPETSGHAFEFRINAEDVANGFVPCPGTVDRFEVPTGPGVRVDAGVVPGSRVPGFYDSMLGKLIVWGPTREVALRRARAALDEFRVSGVRTVLPFHRSIVREPAFVAADGNFGIYTDWVDTCWSPSSAVAGAGNGDKVEDAYVERTEISVEIDGRLHRVGIPAGALGAVTVAAEAPGAPGAVTVGAGSVGTGAPGAGSPVPSPFAGTVVEWKVADGAQVSEGETVVTVEAMKMERAVTAPAAGTLQIIRDAGDTVASGQPLAVIVEESARR</sequence>
<accession>A0A2Z3YRF6</accession>
<dbReference type="PROSITE" id="PS50979">
    <property type="entry name" value="BC"/>
    <property type="match status" value="1"/>
</dbReference>
<evidence type="ECO:0000313" key="13">
    <source>
        <dbReference type="Proteomes" id="UP000247696"/>
    </source>
</evidence>
<dbReference type="SUPFAM" id="SSF52440">
    <property type="entry name" value="PreATP-grasp domain"/>
    <property type="match status" value="1"/>
</dbReference>
<keyword evidence="5 8" id="KW-0067">ATP-binding</keyword>
<evidence type="ECO:0000256" key="8">
    <source>
        <dbReference type="PROSITE-ProRule" id="PRU00409"/>
    </source>
</evidence>
<dbReference type="Proteomes" id="UP000247696">
    <property type="component" value="Chromosome"/>
</dbReference>
<evidence type="ECO:0000259" key="10">
    <source>
        <dbReference type="PROSITE" id="PS50975"/>
    </source>
</evidence>
<dbReference type="GO" id="GO:0046872">
    <property type="term" value="F:metal ion binding"/>
    <property type="evidence" value="ECO:0007669"/>
    <property type="project" value="InterPro"/>
</dbReference>